<dbReference type="Proteomes" id="UP001497472">
    <property type="component" value="Unassembled WGS sequence"/>
</dbReference>
<evidence type="ECO:0000313" key="1">
    <source>
        <dbReference type="EMBL" id="CAK1542468.1"/>
    </source>
</evidence>
<protein>
    <recommendedName>
        <fullName evidence="3">Secreted protein</fullName>
    </recommendedName>
</protein>
<name>A0AAV1J030_9NEOP</name>
<keyword evidence="2" id="KW-1185">Reference proteome</keyword>
<reference evidence="1 2" key="1">
    <citation type="submission" date="2023-11" db="EMBL/GenBank/DDBJ databases">
        <authorList>
            <person name="Okamura Y."/>
        </authorList>
    </citation>
    <scope>NUCLEOTIDE SEQUENCE [LARGE SCALE GENOMIC DNA]</scope>
</reference>
<evidence type="ECO:0000313" key="2">
    <source>
        <dbReference type="Proteomes" id="UP001497472"/>
    </source>
</evidence>
<evidence type="ECO:0008006" key="3">
    <source>
        <dbReference type="Google" id="ProtNLM"/>
    </source>
</evidence>
<comment type="caution">
    <text evidence="1">The sequence shown here is derived from an EMBL/GenBank/DDBJ whole genome shotgun (WGS) entry which is preliminary data.</text>
</comment>
<gene>
    <name evidence="1" type="ORF">LNINA_LOCUS2362</name>
</gene>
<accession>A0AAV1J030</accession>
<dbReference type="EMBL" id="CAVLEF010000003">
    <property type="protein sequence ID" value="CAK1542468.1"/>
    <property type="molecule type" value="Genomic_DNA"/>
</dbReference>
<organism evidence="1 2">
    <name type="scientific">Leptosia nina</name>
    <dbReference type="NCBI Taxonomy" id="320188"/>
    <lineage>
        <taxon>Eukaryota</taxon>
        <taxon>Metazoa</taxon>
        <taxon>Ecdysozoa</taxon>
        <taxon>Arthropoda</taxon>
        <taxon>Hexapoda</taxon>
        <taxon>Insecta</taxon>
        <taxon>Pterygota</taxon>
        <taxon>Neoptera</taxon>
        <taxon>Endopterygota</taxon>
        <taxon>Lepidoptera</taxon>
        <taxon>Glossata</taxon>
        <taxon>Ditrysia</taxon>
        <taxon>Papilionoidea</taxon>
        <taxon>Pieridae</taxon>
        <taxon>Pierinae</taxon>
        <taxon>Leptosia</taxon>
    </lineage>
</organism>
<sequence length="226" mass="25615">MFILLLTLFHAVHSIYVISLYGDVYNDVEFFTKTFPWLVDNIGGDISVDYYLLGSGKYSVPQMCALEQMKMNTFLQAQYLKCEAEGTDSESCLCESGIDPHKYRHCVLTKGSYASLASAKYNQLGIDASPIIEVGYKNTVFAVDDSWYLKKICTVFGDNPPRGCVRPFACNSTEVFSERRGLTYFDCSCYNECEKRNESKTTTAVNTFERMSTTPYFSKGKHIEDE</sequence>
<dbReference type="AlphaFoldDB" id="A0AAV1J030"/>
<proteinExistence type="predicted"/>